<evidence type="ECO:0000256" key="7">
    <source>
        <dbReference type="ARBA" id="ARBA00023014"/>
    </source>
</evidence>
<keyword evidence="11 13" id="KW-0326">Glycosidase</keyword>
<keyword evidence="10 13" id="KW-0456">Lyase</keyword>
<keyword evidence="8 13" id="KW-0238">DNA-binding</keyword>
<dbReference type="EC" id="4.2.99.18" evidence="13"/>
<dbReference type="Proteomes" id="UP001060368">
    <property type="component" value="Chromosome"/>
</dbReference>
<dbReference type="InterPro" id="IPR011257">
    <property type="entry name" value="DNA_glycosylase"/>
</dbReference>
<dbReference type="Gene3D" id="1.10.340.30">
    <property type="entry name" value="Hypothetical protein, domain 2"/>
    <property type="match status" value="1"/>
</dbReference>
<reference evidence="15" key="1">
    <citation type="submission" date="2022-04" db="EMBL/GenBank/DDBJ databases">
        <title>Complete genome of Methanoplanus endosymbiosus DSM 3599.</title>
        <authorList>
            <person name="Chen S.-C."/>
            <person name="You Y.-T."/>
            <person name="Zhou Y.-Z."/>
            <person name="Lai M.-C."/>
        </authorList>
    </citation>
    <scope>NUCLEOTIDE SEQUENCE</scope>
    <source>
        <strain evidence="15">DSM 3599</strain>
    </source>
</reference>
<dbReference type="InterPro" id="IPR003651">
    <property type="entry name" value="Endonuclease3_FeS-loop_motif"/>
</dbReference>
<dbReference type="InterPro" id="IPR004035">
    <property type="entry name" value="Endouclease-III_FeS-bd_BS"/>
</dbReference>
<dbReference type="InterPro" id="IPR000445">
    <property type="entry name" value="HhH_motif"/>
</dbReference>
<dbReference type="Pfam" id="PF00730">
    <property type="entry name" value="HhH-GPD"/>
    <property type="match status" value="1"/>
</dbReference>
<comment type="cofactor">
    <cofactor evidence="13">
        <name>[4Fe-4S] cluster</name>
        <dbReference type="ChEBI" id="CHEBI:49883"/>
    </cofactor>
    <text evidence="13">Binds 1 [4Fe-4S] cluster.</text>
</comment>
<keyword evidence="2 13" id="KW-0004">4Fe-4S</keyword>
<evidence type="ECO:0000256" key="10">
    <source>
        <dbReference type="ARBA" id="ARBA00023239"/>
    </source>
</evidence>
<dbReference type="KEGG" id="mend:L6E24_11300"/>
<accession>A0A9E7PKT9</accession>
<dbReference type="SUPFAM" id="SSF48150">
    <property type="entry name" value="DNA-glycosylase"/>
    <property type="match status" value="1"/>
</dbReference>
<dbReference type="InterPro" id="IPR005759">
    <property type="entry name" value="Nth"/>
</dbReference>
<dbReference type="PROSITE" id="PS01155">
    <property type="entry name" value="ENDONUCLEASE_III_2"/>
    <property type="match status" value="1"/>
</dbReference>
<dbReference type="EMBL" id="CP096115">
    <property type="protein sequence ID" value="UUX91938.1"/>
    <property type="molecule type" value="Genomic_DNA"/>
</dbReference>
<name>A0A9E7PKT9_9EURY</name>
<evidence type="ECO:0000256" key="2">
    <source>
        <dbReference type="ARBA" id="ARBA00022485"/>
    </source>
</evidence>
<dbReference type="FunFam" id="1.10.340.30:FF:000001">
    <property type="entry name" value="Endonuclease III"/>
    <property type="match status" value="1"/>
</dbReference>
<organism evidence="15 16">
    <name type="scientific">Methanoplanus endosymbiosus</name>
    <dbReference type="NCBI Taxonomy" id="33865"/>
    <lineage>
        <taxon>Archaea</taxon>
        <taxon>Methanobacteriati</taxon>
        <taxon>Methanobacteriota</taxon>
        <taxon>Stenosarchaea group</taxon>
        <taxon>Methanomicrobia</taxon>
        <taxon>Methanomicrobiales</taxon>
        <taxon>Methanomicrobiaceae</taxon>
        <taxon>Methanoplanus</taxon>
    </lineage>
</organism>
<feature type="binding site" evidence="13">
    <location>
        <position position="201"/>
    </location>
    <ligand>
        <name>[4Fe-4S] cluster</name>
        <dbReference type="ChEBI" id="CHEBI:49883"/>
    </ligand>
</feature>
<dbReference type="GeneID" id="74308295"/>
<protein>
    <recommendedName>
        <fullName evidence="13">Endonuclease III</fullName>
        <ecNumber evidence="13">4.2.99.18</ecNumber>
    </recommendedName>
    <alternativeName>
        <fullName evidence="13">DNA-(apurinic or apyrimidinic site) lyase</fullName>
    </alternativeName>
</protein>
<keyword evidence="6 13" id="KW-0408">Iron</keyword>
<feature type="binding site" evidence="13">
    <location>
        <position position="207"/>
    </location>
    <ligand>
        <name>[4Fe-4S] cluster</name>
        <dbReference type="ChEBI" id="CHEBI:49883"/>
    </ligand>
</feature>
<dbReference type="PROSITE" id="PS00764">
    <property type="entry name" value="ENDONUCLEASE_III_1"/>
    <property type="match status" value="1"/>
</dbReference>
<dbReference type="InterPro" id="IPR003265">
    <property type="entry name" value="HhH-GPD_domain"/>
</dbReference>
<evidence type="ECO:0000256" key="1">
    <source>
        <dbReference type="ARBA" id="ARBA00008343"/>
    </source>
</evidence>
<dbReference type="Pfam" id="PF00633">
    <property type="entry name" value="HHH"/>
    <property type="match status" value="1"/>
</dbReference>
<dbReference type="SMART" id="SM00478">
    <property type="entry name" value="ENDO3c"/>
    <property type="match status" value="1"/>
</dbReference>
<comment type="similarity">
    <text evidence="1 13">Belongs to the Nth/MutY family.</text>
</comment>
<dbReference type="CDD" id="cd00056">
    <property type="entry name" value="ENDO3c"/>
    <property type="match status" value="1"/>
</dbReference>
<keyword evidence="15" id="KW-0255">Endonuclease</keyword>
<dbReference type="PANTHER" id="PTHR10359">
    <property type="entry name" value="A/G-SPECIFIC ADENINE GLYCOSYLASE/ENDONUCLEASE III"/>
    <property type="match status" value="1"/>
</dbReference>
<dbReference type="GO" id="GO:0141016">
    <property type="term" value="F:G/T mismatch-specific thymine-DNA glycosylase activity"/>
    <property type="evidence" value="ECO:0007669"/>
    <property type="project" value="UniProtKB-EC"/>
</dbReference>
<dbReference type="SMART" id="SM00525">
    <property type="entry name" value="FES"/>
    <property type="match status" value="1"/>
</dbReference>
<dbReference type="AlphaFoldDB" id="A0A9E7PKT9"/>
<evidence type="ECO:0000256" key="11">
    <source>
        <dbReference type="ARBA" id="ARBA00023295"/>
    </source>
</evidence>
<feature type="binding site" evidence="13">
    <location>
        <position position="198"/>
    </location>
    <ligand>
        <name>[4Fe-4S] cluster</name>
        <dbReference type="ChEBI" id="CHEBI:49883"/>
    </ligand>
</feature>
<dbReference type="GO" id="GO:0051539">
    <property type="term" value="F:4 iron, 4 sulfur cluster binding"/>
    <property type="evidence" value="ECO:0007669"/>
    <property type="project" value="UniProtKB-UniRule"/>
</dbReference>
<dbReference type="HAMAP" id="MF_00942">
    <property type="entry name" value="Nth"/>
    <property type="match status" value="1"/>
</dbReference>
<dbReference type="GO" id="GO:0140078">
    <property type="term" value="F:class I DNA-(apurinic or apyrimidinic site) endonuclease activity"/>
    <property type="evidence" value="ECO:0007669"/>
    <property type="project" value="UniProtKB-EC"/>
</dbReference>
<dbReference type="FunFam" id="1.10.1670.10:FF:000001">
    <property type="entry name" value="Endonuclease III"/>
    <property type="match status" value="1"/>
</dbReference>
<comment type="function">
    <text evidence="13">DNA repair enzyme that has both DNA N-glycosylase activity and AP-lyase activity. The DNA N-glycosylase activity releases various damaged pyrimidines from DNA by cleaving the N-glycosidic bond, leaving an AP (apurinic/apyrimidinic) site. The AP-lyase activity cleaves the phosphodiester bond 3' to the AP site by a beta-elimination, leaving a 3'-terminal unsaturated sugar and a product with a terminal 5'-phosphate.</text>
</comment>
<dbReference type="PIRSF" id="PIRSF001435">
    <property type="entry name" value="Nth"/>
    <property type="match status" value="1"/>
</dbReference>
<keyword evidence="7 13" id="KW-0411">Iron-sulfur</keyword>
<keyword evidence="4 13" id="KW-0227">DNA damage</keyword>
<evidence type="ECO:0000256" key="8">
    <source>
        <dbReference type="ARBA" id="ARBA00023125"/>
    </source>
</evidence>
<evidence type="ECO:0000256" key="13">
    <source>
        <dbReference type="HAMAP-Rule" id="MF_00942"/>
    </source>
</evidence>
<dbReference type="Gene3D" id="1.10.1670.10">
    <property type="entry name" value="Helix-hairpin-Helix base-excision DNA repair enzymes (C-terminal)"/>
    <property type="match status" value="1"/>
</dbReference>
<dbReference type="RefSeq" id="WP_257742089.1">
    <property type="nucleotide sequence ID" value="NZ_CP096115.1"/>
</dbReference>
<evidence type="ECO:0000256" key="5">
    <source>
        <dbReference type="ARBA" id="ARBA00022801"/>
    </source>
</evidence>
<proteinExistence type="inferred from homology"/>
<evidence type="ECO:0000256" key="4">
    <source>
        <dbReference type="ARBA" id="ARBA00022763"/>
    </source>
</evidence>
<evidence type="ECO:0000259" key="14">
    <source>
        <dbReference type="SMART" id="SM00478"/>
    </source>
</evidence>
<dbReference type="NCBIfam" id="TIGR01083">
    <property type="entry name" value="nth"/>
    <property type="match status" value="1"/>
</dbReference>
<dbReference type="PANTHER" id="PTHR10359:SF18">
    <property type="entry name" value="ENDONUCLEASE III"/>
    <property type="match status" value="1"/>
</dbReference>
<feature type="domain" description="HhH-GPD" evidence="14">
    <location>
        <begin position="41"/>
        <end position="189"/>
    </location>
</feature>
<keyword evidence="16" id="KW-1185">Reference proteome</keyword>
<evidence type="ECO:0000256" key="3">
    <source>
        <dbReference type="ARBA" id="ARBA00022723"/>
    </source>
</evidence>
<dbReference type="GO" id="GO:0006285">
    <property type="term" value="P:base-excision repair, AP site formation"/>
    <property type="evidence" value="ECO:0007669"/>
    <property type="project" value="TreeGrafter"/>
</dbReference>
<dbReference type="GO" id="GO:0046872">
    <property type="term" value="F:metal ion binding"/>
    <property type="evidence" value="ECO:0007669"/>
    <property type="project" value="UniProtKB-KW"/>
</dbReference>
<evidence type="ECO:0000313" key="15">
    <source>
        <dbReference type="EMBL" id="UUX91938.1"/>
    </source>
</evidence>
<comment type="catalytic activity">
    <reaction evidence="12">
        <text>Hydrolyzes mismatched double-stranded DNA and polynucleotides, releasing free thymine.</text>
        <dbReference type="EC" id="3.2.2.29"/>
    </reaction>
</comment>
<evidence type="ECO:0000313" key="16">
    <source>
        <dbReference type="Proteomes" id="UP001060368"/>
    </source>
</evidence>
<keyword evidence="15" id="KW-0540">Nuclease</keyword>
<keyword evidence="5 13" id="KW-0378">Hydrolase</keyword>
<feature type="binding site" evidence="13">
    <location>
        <position position="191"/>
    </location>
    <ligand>
        <name>[4Fe-4S] cluster</name>
        <dbReference type="ChEBI" id="CHEBI:49883"/>
    </ligand>
</feature>
<evidence type="ECO:0000256" key="12">
    <source>
        <dbReference type="ARBA" id="ARBA00052915"/>
    </source>
</evidence>
<keyword evidence="9 13" id="KW-0234">DNA repair</keyword>
<gene>
    <name evidence="13 15" type="primary">nth</name>
    <name evidence="15" type="ORF">L6E24_11300</name>
</gene>
<dbReference type="GO" id="GO:0003677">
    <property type="term" value="F:DNA binding"/>
    <property type="evidence" value="ECO:0007669"/>
    <property type="project" value="UniProtKB-UniRule"/>
</dbReference>
<dbReference type="InterPro" id="IPR004036">
    <property type="entry name" value="Endonuclease-III-like_CS2"/>
</dbReference>
<evidence type="ECO:0000256" key="6">
    <source>
        <dbReference type="ARBA" id="ARBA00023004"/>
    </source>
</evidence>
<evidence type="ECO:0000256" key="9">
    <source>
        <dbReference type="ARBA" id="ARBA00023204"/>
    </source>
</evidence>
<dbReference type="InterPro" id="IPR023170">
    <property type="entry name" value="HhH_base_excis_C"/>
</dbReference>
<keyword evidence="3 13" id="KW-0479">Metal-binding</keyword>
<comment type="catalytic activity">
    <reaction evidence="13">
        <text>2'-deoxyribonucleotide-(2'-deoxyribose 5'-phosphate)-2'-deoxyribonucleotide-DNA = a 3'-end 2'-deoxyribonucleotide-(2,3-dehydro-2,3-deoxyribose 5'-phosphate)-DNA + a 5'-end 5'-phospho-2'-deoxyribonucleoside-DNA + H(+)</text>
        <dbReference type="Rhea" id="RHEA:66592"/>
        <dbReference type="Rhea" id="RHEA-COMP:13180"/>
        <dbReference type="Rhea" id="RHEA-COMP:16897"/>
        <dbReference type="Rhea" id="RHEA-COMP:17067"/>
        <dbReference type="ChEBI" id="CHEBI:15378"/>
        <dbReference type="ChEBI" id="CHEBI:136412"/>
        <dbReference type="ChEBI" id="CHEBI:157695"/>
        <dbReference type="ChEBI" id="CHEBI:167181"/>
        <dbReference type="EC" id="4.2.99.18"/>
    </reaction>
</comment>
<sequence length="219" mass="24824">MLKDTACRIFSVLFNQYIREDTNLNFLEFDNPFQILIMTILSAQTTDRTVNSVKGRLFEAYPDPSSMADADISKIEEIIRPTGFYRAKSKNIRGASEMLVREYEGIVPDSMEELVKLPGVGRKTANIVLNHAYGIDAGIAVDTHVKRVSFRLGMTDNTSPDKIERDLTSLFPKEAWGKINFLLISHGRSVCDAKKPACDKCCIKELCRYYRENNSPDKE</sequence>